<dbReference type="GO" id="GO:0016853">
    <property type="term" value="F:isomerase activity"/>
    <property type="evidence" value="ECO:0007669"/>
    <property type="project" value="UniProtKB-KW"/>
</dbReference>
<proteinExistence type="inferred from homology"/>
<organism evidence="4 5">
    <name type="scientific">Beauveria asiatica</name>
    <dbReference type="NCBI Taxonomy" id="1069075"/>
    <lineage>
        <taxon>Eukaryota</taxon>
        <taxon>Fungi</taxon>
        <taxon>Dikarya</taxon>
        <taxon>Ascomycota</taxon>
        <taxon>Pezizomycotina</taxon>
        <taxon>Sordariomycetes</taxon>
        <taxon>Hypocreomycetidae</taxon>
        <taxon>Hypocreales</taxon>
        <taxon>Cordycipitaceae</taxon>
        <taxon>Beauveria</taxon>
    </lineage>
</organism>
<dbReference type="Proteomes" id="UP001397290">
    <property type="component" value="Unassembled WGS sequence"/>
</dbReference>
<evidence type="ECO:0000256" key="3">
    <source>
        <dbReference type="SAM" id="SignalP"/>
    </source>
</evidence>
<evidence type="ECO:0000313" key="4">
    <source>
        <dbReference type="EMBL" id="KAK8144725.1"/>
    </source>
</evidence>
<dbReference type="InterPro" id="IPR007400">
    <property type="entry name" value="PrpF-like"/>
</dbReference>
<accession>A0AAW0RRH6</accession>
<name>A0AAW0RRH6_9HYPO</name>
<feature type="signal peptide" evidence="3">
    <location>
        <begin position="1"/>
        <end position="22"/>
    </location>
</feature>
<keyword evidence="5" id="KW-1185">Reference proteome</keyword>
<gene>
    <name evidence="4" type="ORF">G3M48_005403</name>
</gene>
<keyword evidence="3" id="KW-0732">Signal</keyword>
<evidence type="ECO:0000256" key="1">
    <source>
        <dbReference type="ARBA" id="ARBA00007673"/>
    </source>
</evidence>
<comment type="caution">
    <text evidence="4">The sequence shown here is derived from an EMBL/GenBank/DDBJ whole genome shotgun (WGS) entry which is preliminary data.</text>
</comment>
<dbReference type="EMBL" id="JAAHCF010000358">
    <property type="protein sequence ID" value="KAK8144725.1"/>
    <property type="molecule type" value="Genomic_DNA"/>
</dbReference>
<comment type="similarity">
    <text evidence="1">Belongs to the PrpF family.</text>
</comment>
<dbReference type="SUPFAM" id="SSF54506">
    <property type="entry name" value="Diaminopimelate epimerase-like"/>
    <property type="match status" value="2"/>
</dbReference>
<reference evidence="4 5" key="1">
    <citation type="submission" date="2020-02" db="EMBL/GenBank/DDBJ databases">
        <title>Comparative genomics of the hypocrealean fungal genus Beauvera.</title>
        <authorList>
            <person name="Showalter D.N."/>
            <person name="Bushley K.E."/>
            <person name="Rehner S.A."/>
        </authorList>
    </citation>
    <scope>NUCLEOTIDE SEQUENCE [LARGE SCALE GENOMIC DNA]</scope>
    <source>
        <strain evidence="4 5">ARSEF4384</strain>
    </source>
</reference>
<keyword evidence="2" id="KW-0413">Isomerase</keyword>
<sequence length="242" mass="25583">MKLTSILIAALGGVAVAPPAHERCLVRGILKVIGDYSFDVATYVARGFPFAAWTNVCAGCLPQKAADAVLPRLAHFVAVAEAVRQNWSQLLISAPGSRGCDPRQIDGIGGGTSTASKVALVSPSTRPRIDVDFTGGVIVETVEIDQDGQFREDGEYNIPGVSTSGSEIKVAFVDPAGSMTDKLFPTGQRQLVLAVQARKYDDFKAKVTLIDAANPFVLIDATSTSPLLQTCSPHNRTDAKPS</sequence>
<dbReference type="Pfam" id="PF04303">
    <property type="entry name" value="PrpF"/>
    <property type="match status" value="1"/>
</dbReference>
<dbReference type="PANTHER" id="PTHR43709">
    <property type="entry name" value="ACONITATE ISOMERASE-RELATED"/>
    <property type="match status" value="1"/>
</dbReference>
<evidence type="ECO:0000256" key="2">
    <source>
        <dbReference type="ARBA" id="ARBA00023235"/>
    </source>
</evidence>
<evidence type="ECO:0000313" key="5">
    <source>
        <dbReference type="Proteomes" id="UP001397290"/>
    </source>
</evidence>
<dbReference type="Gene3D" id="3.10.310.10">
    <property type="entry name" value="Diaminopimelate Epimerase, Chain A, domain 1"/>
    <property type="match status" value="3"/>
</dbReference>
<dbReference type="PANTHER" id="PTHR43709:SF2">
    <property type="entry name" value="DUF453 DOMAIN PROTEIN (AFU_ORTHOLOGUE AFUA_6G00360)"/>
    <property type="match status" value="1"/>
</dbReference>
<feature type="chain" id="PRO_5043474789" evidence="3">
    <location>
        <begin position="23"/>
        <end position="242"/>
    </location>
</feature>
<protein>
    <submittedName>
        <fullName evidence="4">Uncharacterized protein</fullName>
    </submittedName>
</protein>
<dbReference type="AlphaFoldDB" id="A0AAW0RRH6"/>